<feature type="domain" description="FAD-binding" evidence="6">
    <location>
        <begin position="7"/>
        <end position="350"/>
    </location>
</feature>
<feature type="transmembrane region" description="Helical" evidence="5">
    <location>
        <begin position="478"/>
        <end position="496"/>
    </location>
</feature>
<dbReference type="GO" id="GO:0004497">
    <property type="term" value="F:monooxygenase activity"/>
    <property type="evidence" value="ECO:0007669"/>
    <property type="project" value="InterPro"/>
</dbReference>
<reference evidence="7" key="1">
    <citation type="journal article" date="2020" name="Stud. Mycol.">
        <title>101 Dothideomycetes genomes: a test case for predicting lifestyles and emergence of pathogens.</title>
        <authorList>
            <person name="Haridas S."/>
            <person name="Albert R."/>
            <person name="Binder M."/>
            <person name="Bloem J."/>
            <person name="Labutti K."/>
            <person name="Salamov A."/>
            <person name="Andreopoulos B."/>
            <person name="Baker S."/>
            <person name="Barry K."/>
            <person name="Bills G."/>
            <person name="Bluhm B."/>
            <person name="Cannon C."/>
            <person name="Castanera R."/>
            <person name="Culley D."/>
            <person name="Daum C."/>
            <person name="Ezra D."/>
            <person name="Gonzalez J."/>
            <person name="Henrissat B."/>
            <person name="Kuo A."/>
            <person name="Liang C."/>
            <person name="Lipzen A."/>
            <person name="Lutzoni F."/>
            <person name="Magnuson J."/>
            <person name="Mondo S."/>
            <person name="Nolan M."/>
            <person name="Ohm R."/>
            <person name="Pangilinan J."/>
            <person name="Park H.-J."/>
            <person name="Ramirez L."/>
            <person name="Alfaro M."/>
            <person name="Sun H."/>
            <person name="Tritt A."/>
            <person name="Yoshinaga Y."/>
            <person name="Zwiers L.-H."/>
            <person name="Turgeon B."/>
            <person name="Goodwin S."/>
            <person name="Spatafora J."/>
            <person name="Crous P."/>
            <person name="Grigoriev I."/>
        </authorList>
    </citation>
    <scope>NUCLEOTIDE SEQUENCE</scope>
    <source>
        <strain evidence="7">CBS 175.79</strain>
    </source>
</reference>
<feature type="transmembrane region" description="Helical" evidence="5">
    <location>
        <begin position="537"/>
        <end position="560"/>
    </location>
</feature>
<dbReference type="PANTHER" id="PTHR47356:SF2">
    <property type="entry name" value="FAD-BINDING DOMAIN-CONTAINING PROTEIN-RELATED"/>
    <property type="match status" value="1"/>
</dbReference>
<dbReference type="InterPro" id="IPR050562">
    <property type="entry name" value="FAD_mOase_fung"/>
</dbReference>
<dbReference type="Proteomes" id="UP000799778">
    <property type="component" value="Unassembled WGS sequence"/>
</dbReference>
<evidence type="ECO:0000256" key="1">
    <source>
        <dbReference type="ARBA" id="ARBA00007992"/>
    </source>
</evidence>
<comment type="similarity">
    <text evidence="1">Belongs to the paxM FAD-dependent monooxygenase family.</text>
</comment>
<feature type="transmembrane region" description="Helical" evidence="5">
    <location>
        <begin position="614"/>
        <end position="631"/>
    </location>
</feature>
<dbReference type="RefSeq" id="XP_033382506.1">
    <property type="nucleotide sequence ID" value="XM_033525152.1"/>
</dbReference>
<protein>
    <submittedName>
        <fullName evidence="7">FAD binding domain-containing protein</fullName>
    </submittedName>
</protein>
<evidence type="ECO:0000256" key="3">
    <source>
        <dbReference type="ARBA" id="ARBA00022827"/>
    </source>
</evidence>
<feature type="transmembrane region" description="Helical" evidence="5">
    <location>
        <begin position="764"/>
        <end position="783"/>
    </location>
</feature>
<keyword evidence="5" id="KW-1133">Transmembrane helix</keyword>
<keyword evidence="2" id="KW-0285">Flavoprotein</keyword>
<dbReference type="AlphaFoldDB" id="A0A6A5XMU2"/>
<dbReference type="GeneID" id="54282549"/>
<dbReference type="PANTHER" id="PTHR47356">
    <property type="entry name" value="FAD-DEPENDENT MONOOXYGENASE ASQG-RELATED"/>
    <property type="match status" value="1"/>
</dbReference>
<evidence type="ECO:0000256" key="2">
    <source>
        <dbReference type="ARBA" id="ARBA00022630"/>
    </source>
</evidence>
<dbReference type="PRINTS" id="PR00420">
    <property type="entry name" value="RNGMNOXGNASE"/>
</dbReference>
<organism evidence="7 8">
    <name type="scientific">Aaosphaeria arxii CBS 175.79</name>
    <dbReference type="NCBI Taxonomy" id="1450172"/>
    <lineage>
        <taxon>Eukaryota</taxon>
        <taxon>Fungi</taxon>
        <taxon>Dikarya</taxon>
        <taxon>Ascomycota</taxon>
        <taxon>Pezizomycotina</taxon>
        <taxon>Dothideomycetes</taxon>
        <taxon>Pleosporomycetidae</taxon>
        <taxon>Pleosporales</taxon>
        <taxon>Pleosporales incertae sedis</taxon>
        <taxon>Aaosphaeria</taxon>
    </lineage>
</organism>
<dbReference type="SUPFAM" id="SSF51905">
    <property type="entry name" value="FAD/NAD(P)-binding domain"/>
    <property type="match status" value="1"/>
</dbReference>
<feature type="transmembrane region" description="Helical" evidence="5">
    <location>
        <begin position="726"/>
        <end position="744"/>
    </location>
</feature>
<feature type="transmembrane region" description="Helical" evidence="5">
    <location>
        <begin position="669"/>
        <end position="691"/>
    </location>
</feature>
<dbReference type="EMBL" id="ML978070">
    <property type="protein sequence ID" value="KAF2014167.1"/>
    <property type="molecule type" value="Genomic_DNA"/>
</dbReference>
<evidence type="ECO:0000256" key="4">
    <source>
        <dbReference type="ARBA" id="ARBA00023002"/>
    </source>
</evidence>
<evidence type="ECO:0000256" key="5">
    <source>
        <dbReference type="SAM" id="Phobius"/>
    </source>
</evidence>
<evidence type="ECO:0000259" key="6">
    <source>
        <dbReference type="Pfam" id="PF01494"/>
    </source>
</evidence>
<dbReference type="Pfam" id="PF01494">
    <property type="entry name" value="FAD_binding_3"/>
    <property type="match status" value="1"/>
</dbReference>
<name>A0A6A5XMU2_9PLEO</name>
<keyword evidence="3" id="KW-0274">FAD</keyword>
<dbReference type="InterPro" id="IPR002938">
    <property type="entry name" value="FAD-bd"/>
</dbReference>
<gene>
    <name evidence="7" type="ORF">BU24DRAFT_392296</name>
</gene>
<dbReference type="InterPro" id="IPR036188">
    <property type="entry name" value="FAD/NAD-bd_sf"/>
</dbReference>
<dbReference type="GO" id="GO:0071949">
    <property type="term" value="F:FAD binding"/>
    <property type="evidence" value="ECO:0007669"/>
    <property type="project" value="InterPro"/>
</dbReference>
<evidence type="ECO:0000313" key="8">
    <source>
        <dbReference type="Proteomes" id="UP000799778"/>
    </source>
</evidence>
<keyword evidence="5" id="KW-0812">Transmembrane</keyword>
<feature type="transmembrane region" description="Helical" evidence="5">
    <location>
        <begin position="502"/>
        <end position="521"/>
    </location>
</feature>
<feature type="transmembrane region" description="Helical" evidence="5">
    <location>
        <begin position="580"/>
        <end position="602"/>
    </location>
</feature>
<keyword evidence="5" id="KW-0472">Membrane</keyword>
<keyword evidence="8" id="KW-1185">Reference proteome</keyword>
<evidence type="ECO:0000313" key="7">
    <source>
        <dbReference type="EMBL" id="KAF2014167.1"/>
    </source>
</evidence>
<dbReference type="Gene3D" id="3.50.50.60">
    <property type="entry name" value="FAD/NAD(P)-binding domain"/>
    <property type="match status" value="1"/>
</dbReference>
<sequence length="794" mass="87992">MSRQSHARVLIAGGSVAGLTLANALERIGIDFLVLEKYDNIAPNLGASIGVFPNGMRILDQLGCYEAIQATVSGVDAFGYMDIRNPDGTLKSHIANASQHFVQRLGYSPILLERQMLIQVLYDNLKDKSRVLPSKGVVNIVQDMNGVRVTTRDGTIFTGEMLVGADGIHSIVRREMWRMADAERPGYFPIKERNVPVEYCCIFGISKPMTKFIQSATVTCDGHNYSYVIGTGPGSRICWFLFKKLEHTSYGLYEKIPRFTDAERDALAREHANDPITEDLRFGEIYDQRISATLQALPEMVFSKWHYGRMITIGDAVHKFNPIGGQGGNSAIEDVAILVNHLHVLRQAGKPLTTTSLTKIFSSVQSERMDRAQFRNQISHLMQSVQARDSLSSQMIAKYLIDGEATLNMISALSQPGARLKMLDAPNRAHYEPYSEDCPAIPLEEGITKLVRIFTTACFAACIYLAHKILSHFTGIAAFENVFQIILLPFAGSVGWTDPGHTVQALNLFLFLVPIFLIWYIEGNRSSARGGLQSWPFIYGVAMSILGIGIIAPLYFLISLWSTSNGFFITTVGRHVPRTIAMSILPSILLGFVLPTLLMFIPSLPTSLHQGIQLEWQFTAILVSILIQMLSTRYGRLVTTESSDEKAVTQSVAEYYRSKAADLPHLFTAYRAIFAFATFCHVVFIAVGLFSTNPRLWLLRMLIPSLDLPDQAQDSCFVGAFISLKWNFIFAVIATLLHGLYTIFDLRSRGLITTESACKAIATLGGAQIIVGPGAALVGLWGWREKKIAFPHAQ</sequence>
<keyword evidence="4" id="KW-0560">Oxidoreductase</keyword>
<proteinExistence type="inferred from homology"/>
<accession>A0A6A5XMU2</accession>
<dbReference type="OrthoDB" id="2431938at2759"/>